<gene>
    <name evidence="1" type="ORF">CTOB1V02_LOCUS10257</name>
</gene>
<dbReference type="InterPro" id="IPR050235">
    <property type="entry name" value="CK1_Ser-Thr_kinase"/>
</dbReference>
<organism evidence="1">
    <name type="scientific">Cyprideis torosa</name>
    <dbReference type="NCBI Taxonomy" id="163714"/>
    <lineage>
        <taxon>Eukaryota</taxon>
        <taxon>Metazoa</taxon>
        <taxon>Ecdysozoa</taxon>
        <taxon>Arthropoda</taxon>
        <taxon>Crustacea</taxon>
        <taxon>Oligostraca</taxon>
        <taxon>Ostracoda</taxon>
        <taxon>Podocopa</taxon>
        <taxon>Podocopida</taxon>
        <taxon>Cytherocopina</taxon>
        <taxon>Cytheroidea</taxon>
        <taxon>Cytherideidae</taxon>
        <taxon>Cyprideis</taxon>
    </lineage>
</organism>
<name>A0A7R8ZUK7_9CRUS</name>
<dbReference type="EMBL" id="OB664639">
    <property type="protein sequence ID" value="CAD7232421.1"/>
    <property type="molecule type" value="Genomic_DNA"/>
</dbReference>
<dbReference type="PROSITE" id="PS50011">
    <property type="entry name" value="PROTEIN_KINASE_DOM"/>
    <property type="match status" value="1"/>
</dbReference>
<dbReference type="Gene3D" id="1.10.510.10">
    <property type="entry name" value="Transferase(Phosphotransferase) domain 1"/>
    <property type="match status" value="1"/>
</dbReference>
<accession>A0A7R8ZUK7</accession>
<dbReference type="InterPro" id="IPR000719">
    <property type="entry name" value="Prot_kinase_dom"/>
</dbReference>
<dbReference type="GO" id="GO:0004672">
    <property type="term" value="F:protein kinase activity"/>
    <property type="evidence" value="ECO:0007669"/>
    <property type="project" value="InterPro"/>
</dbReference>
<sequence length="301" mass="34486">MPSHSLIPPSFPHALRHAFPFAAIDLMTRKKVAVKLETTANKKAGHLEREFKTYQLIQGGPGMPNAYHLGPYTTQYTALVMELLGPSLKMLHEENDSRFSPSTVANIAIQLLDRFEDVKPDNFLIGRGRKAILVHVIDFGLAKYYWDVAADKPFPFRETTSITGTVRYMSINSHMGVEQSRRDDLQALGYMFMFLLKGTLPWQGLKFAETREKYERIMERKMAVSPEELCYGHHPEFASFLKYTRSLSFYDAPDYNYMRGLFQVPLYTKHNIGAAAPSDVRHKVFAHRTAQALQSKPTRYQ</sequence>
<reference evidence="1" key="1">
    <citation type="submission" date="2020-11" db="EMBL/GenBank/DDBJ databases">
        <authorList>
            <person name="Tran Van P."/>
        </authorList>
    </citation>
    <scope>NUCLEOTIDE SEQUENCE</scope>
</reference>
<dbReference type="AlphaFoldDB" id="A0A7R8ZUK7"/>
<dbReference type="CDD" id="cd14016">
    <property type="entry name" value="STKc_CK1"/>
    <property type="match status" value="1"/>
</dbReference>
<dbReference type="GO" id="GO:0005524">
    <property type="term" value="F:ATP binding"/>
    <property type="evidence" value="ECO:0007669"/>
    <property type="project" value="InterPro"/>
</dbReference>
<dbReference type="SUPFAM" id="SSF56112">
    <property type="entry name" value="Protein kinase-like (PK-like)"/>
    <property type="match status" value="1"/>
</dbReference>
<dbReference type="InterPro" id="IPR011009">
    <property type="entry name" value="Kinase-like_dom_sf"/>
</dbReference>
<dbReference type="SMART" id="SM00220">
    <property type="entry name" value="S_TKc"/>
    <property type="match status" value="1"/>
</dbReference>
<dbReference type="Pfam" id="PF00069">
    <property type="entry name" value="Pkinase"/>
    <property type="match status" value="1"/>
</dbReference>
<dbReference type="OrthoDB" id="5800476at2759"/>
<evidence type="ECO:0000313" key="1">
    <source>
        <dbReference type="EMBL" id="CAD7232421.1"/>
    </source>
</evidence>
<proteinExistence type="predicted"/>
<dbReference type="PANTHER" id="PTHR11909">
    <property type="entry name" value="CASEIN KINASE-RELATED"/>
    <property type="match status" value="1"/>
</dbReference>
<protein>
    <submittedName>
        <fullName evidence="1">Uncharacterized protein</fullName>
    </submittedName>
</protein>